<dbReference type="AlphaFoldDB" id="A0A2S9J0W1"/>
<protein>
    <submittedName>
        <fullName evidence="2">Uncharacterized protein</fullName>
    </submittedName>
</protein>
<evidence type="ECO:0000313" key="3">
    <source>
        <dbReference type="Proteomes" id="UP000239711"/>
    </source>
</evidence>
<accession>A0A2S9J0W1</accession>
<keyword evidence="1" id="KW-0472">Membrane</keyword>
<gene>
    <name evidence="2" type="ORF">C5745_15675</name>
</gene>
<dbReference type="OrthoDB" id="849204at2"/>
<dbReference type="EMBL" id="PVBQ01000014">
    <property type="protein sequence ID" value="PRD46411.1"/>
    <property type="molecule type" value="Genomic_DNA"/>
</dbReference>
<sequence>MNDKDLDKLFQEHLERHSVRPRNNIWHQIENRLDQKKVVPVRRLSWISYAAMAVGCLGLITLLYNTMTLKEDASITAQTEIPTTAVTNTGRESSNLARTVIPVIKEQVERSEQEVTKKEEFMQMASISEKKDPVNEHLSLTEEPRVELVGLEPAGVSVGLTAGLDMDVDDKAPQKYAISVPPVAPLIDSPETEESMLASTRKPTEGIVPTILNKISDALNPTDNTTVQFSKDEEGFLRLDVVNSFVKNRNKKRR</sequence>
<reference evidence="2 3" key="1">
    <citation type="submission" date="2018-02" db="EMBL/GenBank/DDBJ databases">
        <title>The draft genome of Sphingobacterium sp. 5JN-11.</title>
        <authorList>
            <person name="Liu L."/>
            <person name="Li L."/>
            <person name="Liang L."/>
            <person name="Zhang X."/>
            <person name="Wang T."/>
        </authorList>
    </citation>
    <scope>NUCLEOTIDE SEQUENCE [LARGE SCALE GENOMIC DNA]</scope>
    <source>
        <strain evidence="2 3">5JN-11</strain>
    </source>
</reference>
<feature type="transmembrane region" description="Helical" evidence="1">
    <location>
        <begin position="46"/>
        <end position="64"/>
    </location>
</feature>
<keyword evidence="1" id="KW-1133">Transmembrane helix</keyword>
<name>A0A2S9J0W1_9SPHI</name>
<organism evidence="2 3">
    <name type="scientific">Sphingobacterium haloxyli</name>
    <dbReference type="NCBI Taxonomy" id="2100533"/>
    <lineage>
        <taxon>Bacteria</taxon>
        <taxon>Pseudomonadati</taxon>
        <taxon>Bacteroidota</taxon>
        <taxon>Sphingobacteriia</taxon>
        <taxon>Sphingobacteriales</taxon>
        <taxon>Sphingobacteriaceae</taxon>
        <taxon>Sphingobacterium</taxon>
    </lineage>
</organism>
<dbReference type="Proteomes" id="UP000239711">
    <property type="component" value="Unassembled WGS sequence"/>
</dbReference>
<keyword evidence="3" id="KW-1185">Reference proteome</keyword>
<evidence type="ECO:0000313" key="2">
    <source>
        <dbReference type="EMBL" id="PRD46411.1"/>
    </source>
</evidence>
<proteinExistence type="predicted"/>
<dbReference type="RefSeq" id="WP_105717954.1">
    <property type="nucleotide sequence ID" value="NZ_PVBQ01000014.1"/>
</dbReference>
<keyword evidence="1" id="KW-0812">Transmembrane</keyword>
<evidence type="ECO:0000256" key="1">
    <source>
        <dbReference type="SAM" id="Phobius"/>
    </source>
</evidence>
<comment type="caution">
    <text evidence="2">The sequence shown here is derived from an EMBL/GenBank/DDBJ whole genome shotgun (WGS) entry which is preliminary data.</text>
</comment>